<reference evidence="2 3" key="1">
    <citation type="submission" date="2020-12" db="EMBL/GenBank/DDBJ databases">
        <title>Revised draft genomes of Rhodomicrobium vannielii ATCC 17100 and Rhodomicrobium udaipurense JA643.</title>
        <authorList>
            <person name="Conners E.M."/>
            <person name="Davenport E.J."/>
            <person name="Bose A."/>
        </authorList>
    </citation>
    <scope>NUCLEOTIDE SEQUENCE [LARGE SCALE GENOMIC DNA]</scope>
    <source>
        <strain evidence="2 3">JA643</strain>
    </source>
</reference>
<evidence type="ECO:0000256" key="1">
    <source>
        <dbReference type="SAM" id="SignalP"/>
    </source>
</evidence>
<dbReference type="RefSeq" id="WP_037237205.1">
    <property type="nucleotide sequence ID" value="NZ_JAEMUK010000079.1"/>
</dbReference>
<protein>
    <submittedName>
        <fullName evidence="2">DUF2066 domain-containing protein</fullName>
    </submittedName>
</protein>
<sequence>MAMKRALTKAGALLALACFGLGLAAAEATAQTRQASVFAVSNVKASAEAENAVEAKKIAQGQAQSRAFRKLVSRIVDYRSQSHIPDLALNEIEALVSDMDVRGEGVSGTGYVATFGVSFSERAVQALLARYGVAAITDRGPEILIVPVYVEGGSARTADRNAWRTALTSLDLTHALVPAKVAPARSDITAAIANAYIASPAATLETLKTQYQTQQIMFALAETDGDGETISLKLIGLDSGGQFSVQRKVKAKDGGDGTALDVAADLAFDTVQERWKLAREASAPAAPAVASDGYGGTASAPDGGNFAPAYGGSMETLQVTALYSGLKEWQTIRRQLQGLPGVQNWDLRSVDPRSAAIAFDFPGGAARLTAMAAGQGLVVENGPDGLVVKVH</sequence>
<evidence type="ECO:0000313" key="2">
    <source>
        <dbReference type="EMBL" id="MBJ7544644.1"/>
    </source>
</evidence>
<proteinExistence type="predicted"/>
<feature type="signal peptide" evidence="1">
    <location>
        <begin position="1"/>
        <end position="30"/>
    </location>
</feature>
<keyword evidence="3" id="KW-1185">Reference proteome</keyword>
<dbReference type="EMBL" id="JAEMUK010000079">
    <property type="protein sequence ID" value="MBJ7544644.1"/>
    <property type="molecule type" value="Genomic_DNA"/>
</dbReference>
<name>A0A8I1KKX9_9HYPH</name>
<feature type="chain" id="PRO_5034385859" evidence="1">
    <location>
        <begin position="31"/>
        <end position="391"/>
    </location>
</feature>
<accession>A0A8I1KKX9</accession>
<gene>
    <name evidence="2" type="ORF">JDN41_13905</name>
</gene>
<comment type="caution">
    <text evidence="2">The sequence shown here is derived from an EMBL/GenBank/DDBJ whole genome shotgun (WGS) entry which is preliminary data.</text>
</comment>
<dbReference type="Pfam" id="PF09839">
    <property type="entry name" value="DUF2066"/>
    <property type="match status" value="1"/>
</dbReference>
<organism evidence="2 3">
    <name type="scientific">Rhodomicrobium udaipurense</name>
    <dbReference type="NCBI Taxonomy" id="1202716"/>
    <lineage>
        <taxon>Bacteria</taxon>
        <taxon>Pseudomonadati</taxon>
        <taxon>Pseudomonadota</taxon>
        <taxon>Alphaproteobacteria</taxon>
        <taxon>Hyphomicrobiales</taxon>
        <taxon>Hyphomicrobiaceae</taxon>
        <taxon>Rhodomicrobium</taxon>
    </lineage>
</organism>
<dbReference type="InterPro" id="IPR018642">
    <property type="entry name" value="DUF2066"/>
</dbReference>
<evidence type="ECO:0000313" key="3">
    <source>
        <dbReference type="Proteomes" id="UP000623250"/>
    </source>
</evidence>
<dbReference type="Proteomes" id="UP000623250">
    <property type="component" value="Unassembled WGS sequence"/>
</dbReference>
<keyword evidence="1" id="KW-0732">Signal</keyword>
<dbReference type="AlphaFoldDB" id="A0A8I1KKX9"/>